<evidence type="ECO:0000256" key="3">
    <source>
        <dbReference type="ARBA" id="ARBA00022475"/>
    </source>
</evidence>
<dbReference type="EMBL" id="PVWO01000524">
    <property type="protein sequence ID" value="PSB44378.1"/>
    <property type="molecule type" value="Genomic_DNA"/>
</dbReference>
<feature type="transmembrane region" description="Helical" evidence="7">
    <location>
        <begin position="78"/>
        <end position="106"/>
    </location>
</feature>
<evidence type="ECO:0000256" key="5">
    <source>
        <dbReference type="ARBA" id="ARBA00022989"/>
    </source>
</evidence>
<evidence type="ECO:0000256" key="4">
    <source>
        <dbReference type="ARBA" id="ARBA00022692"/>
    </source>
</evidence>
<feature type="transmembrane region" description="Helical" evidence="7">
    <location>
        <begin position="144"/>
        <end position="176"/>
    </location>
</feature>
<dbReference type="InterPro" id="IPR014047">
    <property type="entry name" value="Chr_Tranpt_l_chain"/>
</dbReference>
<dbReference type="PIRSF" id="PIRSF004810">
    <property type="entry name" value="ChrA"/>
    <property type="match status" value="1"/>
</dbReference>
<keyword evidence="4 7" id="KW-0812">Transmembrane</keyword>
<comment type="similarity">
    <text evidence="2">Belongs to the chromate ion transporter (CHR) (TC 2.A.51) family.</text>
</comment>
<evidence type="ECO:0000256" key="1">
    <source>
        <dbReference type="ARBA" id="ARBA00004651"/>
    </source>
</evidence>
<feature type="transmembrane region" description="Helical" evidence="7">
    <location>
        <begin position="256"/>
        <end position="277"/>
    </location>
</feature>
<feature type="transmembrane region" description="Helical" evidence="7">
    <location>
        <begin position="217"/>
        <end position="236"/>
    </location>
</feature>
<dbReference type="PANTHER" id="PTHR33567">
    <property type="entry name" value="CHROMATE ION TRANSPORTER (EUROFUNG)"/>
    <property type="match status" value="1"/>
</dbReference>
<dbReference type="OrthoDB" id="9788907at2"/>
<name>A0A2T1FHG0_9CYAN</name>
<protein>
    <submittedName>
        <fullName evidence="8">Chromate transporter</fullName>
    </submittedName>
</protein>
<comment type="subcellular location">
    <subcellularLocation>
        <location evidence="1">Cell membrane</location>
        <topology evidence="1">Multi-pass membrane protein</topology>
    </subcellularLocation>
</comment>
<keyword evidence="9" id="KW-1185">Reference proteome</keyword>
<feature type="transmembrane region" description="Helical" evidence="7">
    <location>
        <begin position="283"/>
        <end position="304"/>
    </location>
</feature>
<evidence type="ECO:0000256" key="7">
    <source>
        <dbReference type="SAM" id="Phobius"/>
    </source>
</evidence>
<dbReference type="InterPro" id="IPR003370">
    <property type="entry name" value="Chromate_transpt"/>
</dbReference>
<reference evidence="8 9" key="1">
    <citation type="submission" date="2018-03" db="EMBL/GenBank/DDBJ databases">
        <title>The ancient ancestry and fast evolution of plastids.</title>
        <authorList>
            <person name="Moore K.R."/>
            <person name="Magnabosco C."/>
            <person name="Momper L."/>
            <person name="Gold D.A."/>
            <person name="Bosak T."/>
            <person name="Fournier G.P."/>
        </authorList>
    </citation>
    <scope>NUCLEOTIDE SEQUENCE [LARGE SCALE GENOMIC DNA]</scope>
    <source>
        <strain evidence="8 9">CCALA 037</strain>
    </source>
</reference>
<feature type="transmembrane region" description="Helical" evidence="7">
    <location>
        <begin position="12"/>
        <end position="33"/>
    </location>
</feature>
<dbReference type="Pfam" id="PF02417">
    <property type="entry name" value="Chromate_transp"/>
    <property type="match status" value="2"/>
</dbReference>
<feature type="transmembrane region" description="Helical" evidence="7">
    <location>
        <begin position="112"/>
        <end position="132"/>
    </location>
</feature>
<feature type="transmembrane region" description="Helical" evidence="7">
    <location>
        <begin position="364"/>
        <end position="381"/>
    </location>
</feature>
<comment type="caution">
    <text evidence="8">The sequence shown here is derived from an EMBL/GenBank/DDBJ whole genome shotgun (WGS) entry which is preliminary data.</text>
</comment>
<accession>A0A2T1FHG0</accession>
<evidence type="ECO:0000313" key="9">
    <source>
        <dbReference type="Proteomes" id="UP000238937"/>
    </source>
</evidence>
<sequence>MHLSRPRLTELAAVFLKLGTIGFGGPVAHIAMLEAEIVSRRQWISQPQFLDLIGLTNLIPGPSSTELAIYIGYLRAGWWGLIVAGVCFIVPAMAIVWGIAIVYVRVSDLPQAIAMFAGIKPVVVVLTIQAMWKLRISAIKNLPTGIAGAVAIGLFGVFDVNTLIVLLVAGFGVMVWQNWRNWRGGLSAVWLPRFDLPILAVVPAIASHPSWVDVFTIFLKIGATIYGGGYVLLAFLQPELVERTQWLTSTQLLDAIAIGQVTPGPLFTTATFIGYLLAGHAGAIAGTVGIFLPSFIFVAIVTFWSPKLRQSVWFRSWLDGVNAGAWGAIAVVAYRLGVVTFVDWLSIAIAAIGALLIWRWRVDPLWPILGGAAIGLIIQLARS</sequence>
<keyword evidence="3" id="KW-1003">Cell membrane</keyword>
<dbReference type="Proteomes" id="UP000238937">
    <property type="component" value="Unassembled WGS sequence"/>
</dbReference>
<evidence type="ECO:0000256" key="6">
    <source>
        <dbReference type="ARBA" id="ARBA00023136"/>
    </source>
</evidence>
<evidence type="ECO:0000256" key="2">
    <source>
        <dbReference type="ARBA" id="ARBA00005262"/>
    </source>
</evidence>
<dbReference type="RefSeq" id="WP_106311672.1">
    <property type="nucleotide sequence ID" value="NZ_PVWO01000524.1"/>
</dbReference>
<dbReference type="NCBIfam" id="TIGR00937">
    <property type="entry name" value="2A51"/>
    <property type="match status" value="1"/>
</dbReference>
<dbReference type="PANTHER" id="PTHR33567:SF3">
    <property type="entry name" value="CHROMATE ION TRANSPORTER (EUROFUNG)"/>
    <property type="match status" value="1"/>
</dbReference>
<feature type="transmembrane region" description="Helical" evidence="7">
    <location>
        <begin position="325"/>
        <end position="358"/>
    </location>
</feature>
<dbReference type="GO" id="GO:0005886">
    <property type="term" value="C:plasma membrane"/>
    <property type="evidence" value="ECO:0007669"/>
    <property type="project" value="UniProtKB-SubCell"/>
</dbReference>
<evidence type="ECO:0000313" key="8">
    <source>
        <dbReference type="EMBL" id="PSB44378.1"/>
    </source>
</evidence>
<keyword evidence="6 7" id="KW-0472">Membrane</keyword>
<dbReference type="AlphaFoldDB" id="A0A2T1FHG0"/>
<gene>
    <name evidence="8" type="ORF">C7B77_25680</name>
</gene>
<proteinExistence type="inferred from homology"/>
<keyword evidence="5 7" id="KW-1133">Transmembrane helix</keyword>
<organism evidence="8 9">
    <name type="scientific">Chamaesiphon polymorphus CCALA 037</name>
    <dbReference type="NCBI Taxonomy" id="2107692"/>
    <lineage>
        <taxon>Bacteria</taxon>
        <taxon>Bacillati</taxon>
        <taxon>Cyanobacteriota</taxon>
        <taxon>Cyanophyceae</taxon>
        <taxon>Gomontiellales</taxon>
        <taxon>Chamaesiphonaceae</taxon>
        <taxon>Chamaesiphon</taxon>
    </lineage>
</organism>
<dbReference type="GO" id="GO:0015109">
    <property type="term" value="F:chromate transmembrane transporter activity"/>
    <property type="evidence" value="ECO:0007669"/>
    <property type="project" value="InterPro"/>
</dbReference>